<comment type="function">
    <text evidence="5">Catalyzes the base-exchange of a guanine (G) residue with the queuine precursor 7-aminomethyl-7-deazaguanine (PreQ1) at position 34 (anticodon wobble position) in tRNAs with GU(N) anticodons (tRNA-Asp, -Asn, -His and -Tyr). Catalysis occurs through a double-displacement mechanism. The nucleophile active site attacks the C1' of nucleotide 34 to detach the guanine base from the RNA, forming a covalent enzyme-RNA intermediate. The proton acceptor active site deprotonates the incoming PreQ1, allowing a nucleophilic attack on the C1' of the ribose to form the product. After dissociation, two additional enzymatic reactions on the tRNA convert PreQ1 to queuine (Q), resulting in the hypermodified nucleoside queuosine (7-(((4,5-cis-dihydroxy-2-cyclopenten-1-yl)amino)methyl)-7-deazaguanosine).</text>
</comment>
<evidence type="ECO:0000256" key="4">
    <source>
        <dbReference type="ARBA" id="ARBA00022785"/>
    </source>
</evidence>
<feature type="region of interest" description="RNA binding" evidence="5">
    <location>
        <begin position="266"/>
        <end position="272"/>
    </location>
</feature>
<dbReference type="UniPathway" id="UPA00392"/>
<feature type="binding site" evidence="5">
    <location>
        <position position="235"/>
    </location>
    <ligand>
        <name>substrate</name>
    </ligand>
</feature>
<organism evidence="7">
    <name type="scientific">Thermogemmatispora argillosa</name>
    <dbReference type="NCBI Taxonomy" id="2045280"/>
    <lineage>
        <taxon>Bacteria</taxon>
        <taxon>Bacillati</taxon>
        <taxon>Chloroflexota</taxon>
        <taxon>Ktedonobacteria</taxon>
        <taxon>Thermogemmatisporales</taxon>
        <taxon>Thermogemmatisporaceae</taxon>
        <taxon>Thermogemmatispora</taxon>
    </lineage>
</organism>
<dbReference type="PANTHER" id="PTHR46499:SF1">
    <property type="entry name" value="QUEUINE TRNA-RIBOSYLTRANSFERASE"/>
    <property type="match status" value="1"/>
</dbReference>
<evidence type="ECO:0000313" key="7">
    <source>
        <dbReference type="EMBL" id="BBH94343.1"/>
    </source>
</evidence>
<reference evidence="7" key="1">
    <citation type="submission" date="2018-12" db="EMBL/GenBank/DDBJ databases">
        <title>Novel natural products biosynthetic potential of the class Ktedonobacteria.</title>
        <authorList>
            <person name="Zheng Y."/>
            <person name="Saitou A."/>
            <person name="Wang C.M."/>
            <person name="Toyoda A."/>
            <person name="Minakuchi Y."/>
            <person name="Sekiguchi Y."/>
            <person name="Ueda K."/>
            <person name="Takano H."/>
            <person name="Sakai Y."/>
            <person name="Yokota A."/>
            <person name="Yabe S."/>
        </authorList>
    </citation>
    <scope>NUCLEOTIDE SEQUENCE</scope>
    <source>
        <strain evidence="7">A3-2</strain>
    </source>
</reference>
<keyword evidence="5" id="KW-0862">Zinc</keyword>
<dbReference type="SUPFAM" id="SSF51713">
    <property type="entry name" value="tRNA-guanine transglycosylase"/>
    <property type="match status" value="1"/>
</dbReference>
<dbReference type="Pfam" id="PF01702">
    <property type="entry name" value="TGT"/>
    <property type="match status" value="1"/>
</dbReference>
<comment type="similarity">
    <text evidence="5">Belongs to the queuine tRNA-ribosyltransferase family.</text>
</comment>
<dbReference type="GO" id="GO:0046872">
    <property type="term" value="F:metal ion binding"/>
    <property type="evidence" value="ECO:0007669"/>
    <property type="project" value="UniProtKB-KW"/>
</dbReference>
<feature type="binding site" evidence="5">
    <location>
        <position position="160"/>
    </location>
    <ligand>
        <name>substrate</name>
    </ligand>
</feature>
<dbReference type="GO" id="GO:0008616">
    <property type="term" value="P:tRNA queuosine(34) biosynthetic process"/>
    <property type="evidence" value="ECO:0007669"/>
    <property type="project" value="UniProtKB-UniRule"/>
</dbReference>
<comment type="pathway">
    <text evidence="5">tRNA modification; tRNA-queuosine biosynthesis.</text>
</comment>
<dbReference type="EMBL" id="AP019377">
    <property type="protein sequence ID" value="BBH94343.1"/>
    <property type="molecule type" value="Genomic_DNA"/>
</dbReference>
<feature type="active site" description="Nucleophile" evidence="5">
    <location>
        <position position="285"/>
    </location>
</feature>
<dbReference type="PANTHER" id="PTHR46499">
    <property type="entry name" value="QUEUINE TRNA-RIBOSYLTRANSFERASE"/>
    <property type="match status" value="1"/>
</dbReference>
<feature type="binding site" evidence="5">
    <location>
        <position position="328"/>
    </location>
    <ligand>
        <name>Zn(2+)</name>
        <dbReference type="ChEBI" id="CHEBI:29105"/>
    </ligand>
</feature>
<dbReference type="Gene3D" id="3.20.20.105">
    <property type="entry name" value="Queuine tRNA-ribosyltransferase-like"/>
    <property type="match status" value="1"/>
</dbReference>
<comment type="cofactor">
    <cofactor evidence="5">
        <name>Zn(2+)</name>
        <dbReference type="ChEBI" id="CHEBI:29105"/>
    </cofactor>
    <text evidence="5">Binds 1 zinc ion per subunit.</text>
</comment>
<feature type="binding site" evidence="5">
    <location>
        <position position="325"/>
    </location>
    <ligand>
        <name>Zn(2+)</name>
        <dbReference type="ChEBI" id="CHEBI:29105"/>
    </ligand>
</feature>
<evidence type="ECO:0000256" key="3">
    <source>
        <dbReference type="ARBA" id="ARBA00022694"/>
    </source>
</evidence>
<keyword evidence="1 5" id="KW-0328">Glycosyltransferase</keyword>
<gene>
    <name evidence="5" type="primary">tgt</name>
    <name evidence="7" type="ORF">KTA_25420</name>
</gene>
<dbReference type="InterPro" id="IPR036511">
    <property type="entry name" value="TGT-like_sf"/>
</dbReference>
<dbReference type="HAMAP" id="MF_00168">
    <property type="entry name" value="Q_tRNA_Tgt"/>
    <property type="match status" value="1"/>
</dbReference>
<evidence type="ECO:0000256" key="1">
    <source>
        <dbReference type="ARBA" id="ARBA00022676"/>
    </source>
</evidence>
<keyword evidence="4 5" id="KW-0671">Queuosine biosynthesis</keyword>
<evidence type="ECO:0000256" key="2">
    <source>
        <dbReference type="ARBA" id="ARBA00022679"/>
    </source>
</evidence>
<evidence type="ECO:0000259" key="6">
    <source>
        <dbReference type="Pfam" id="PF01702"/>
    </source>
</evidence>
<feature type="active site" description="Proton acceptor" evidence="5">
    <location>
        <position position="106"/>
    </location>
</feature>
<dbReference type="NCBIfam" id="TIGR00449">
    <property type="entry name" value="tgt_general"/>
    <property type="match status" value="1"/>
</dbReference>
<dbReference type="GO" id="GO:0008479">
    <property type="term" value="F:tRNA-guanosine(34) queuine transglycosylase activity"/>
    <property type="evidence" value="ECO:0007669"/>
    <property type="project" value="UniProtKB-UniRule"/>
</dbReference>
<dbReference type="InterPro" id="IPR004803">
    <property type="entry name" value="TGT"/>
</dbReference>
<keyword evidence="5" id="KW-0479">Metal-binding</keyword>
<sequence length="412" mass="45612">MDVLAARSGPFAFTIEVENPPVPSASTWARACTLQTPHGTIQTPMFMPVGTQATVKCLTPEEVQAAGAQIILANTYHLMLRPGSQLIDSFGGLHHFMRWPGPILTDSGGFQVFSLGHLRTLTEEGVTFKSHLDGSLHLLTPERGLQIEAELGADFVLPLDICSGYPCSPQEARTAMERTHRWAMRALEAFYKHPHRPERPQALFGIVQGAFEPELRQESARFIGSLPFFGLSIGGLSVGEPKALMWELLRVTTPALPREKPRHLLGVGSPEDLIMGIDLGMDLFDCVLPTRVARHGGLFTRRGRVNIKRARFRAERGPVEEGCDCYTCRNYSAAYLHHLARAEEQLYYRLGSIHNLRFMLRLAAEARAAILAGTFPAFRDAFLASYVPASETAREEQRAKWLARAAARALSS</sequence>
<feature type="binding site" evidence="5">
    <location>
        <position position="208"/>
    </location>
    <ligand>
        <name>substrate</name>
    </ligand>
</feature>
<dbReference type="EC" id="2.4.2.29" evidence="5"/>
<dbReference type="InterPro" id="IPR002616">
    <property type="entry name" value="tRNA_ribo_trans-like"/>
</dbReference>
<dbReference type="AlphaFoldDB" id="A0A455T141"/>
<feature type="binding site" evidence="5">
    <location>
        <begin position="106"/>
        <end position="110"/>
    </location>
    <ligand>
        <name>substrate</name>
    </ligand>
</feature>
<accession>A0A455T141</accession>
<feature type="region of interest" description="RNA binding; important for wobble base 34 recognition" evidence="5">
    <location>
        <begin position="290"/>
        <end position="294"/>
    </location>
</feature>
<feature type="domain" description="tRNA-guanine(15) transglycosylase-like" evidence="6">
    <location>
        <begin position="29"/>
        <end position="386"/>
    </location>
</feature>
<protein>
    <recommendedName>
        <fullName evidence="5">Queuine tRNA-ribosyltransferase</fullName>
        <ecNumber evidence="5">2.4.2.29</ecNumber>
    </recommendedName>
    <alternativeName>
        <fullName evidence="5">Guanine insertion enzyme</fullName>
    </alternativeName>
    <alternativeName>
        <fullName evidence="5">tRNA-guanine transglycosylase</fullName>
    </alternativeName>
</protein>
<dbReference type="InterPro" id="IPR050076">
    <property type="entry name" value="ArchSynthase1/Queuine_TRR"/>
</dbReference>
<evidence type="ECO:0000256" key="5">
    <source>
        <dbReference type="HAMAP-Rule" id="MF_00168"/>
    </source>
</evidence>
<dbReference type="NCBIfam" id="TIGR00430">
    <property type="entry name" value="Q_tRNA_tgt"/>
    <property type="match status" value="1"/>
</dbReference>
<comment type="subunit">
    <text evidence="5">Homodimer. Within each dimer, one monomer is responsible for RNA recognition and catalysis, while the other monomer binds to the replacement base PreQ1.</text>
</comment>
<keyword evidence="3 5" id="KW-0819">tRNA processing</keyword>
<feature type="binding site" evidence="5">
    <location>
        <position position="323"/>
    </location>
    <ligand>
        <name>Zn(2+)</name>
        <dbReference type="ChEBI" id="CHEBI:29105"/>
    </ligand>
</feature>
<proteinExistence type="inferred from homology"/>
<comment type="catalytic activity">
    <reaction evidence="5">
        <text>7-aminomethyl-7-carbaguanine + guanosine(34) in tRNA = 7-aminomethyl-7-carbaguanosine(34) in tRNA + guanine</text>
        <dbReference type="Rhea" id="RHEA:24104"/>
        <dbReference type="Rhea" id="RHEA-COMP:10341"/>
        <dbReference type="Rhea" id="RHEA-COMP:10342"/>
        <dbReference type="ChEBI" id="CHEBI:16235"/>
        <dbReference type="ChEBI" id="CHEBI:58703"/>
        <dbReference type="ChEBI" id="CHEBI:74269"/>
        <dbReference type="ChEBI" id="CHEBI:82833"/>
        <dbReference type="EC" id="2.4.2.29"/>
    </reaction>
</comment>
<name>A0A455T141_9CHLR</name>
<dbReference type="GO" id="GO:0005829">
    <property type="term" value="C:cytosol"/>
    <property type="evidence" value="ECO:0007669"/>
    <property type="project" value="TreeGrafter"/>
</dbReference>
<feature type="binding site" evidence="5">
    <location>
        <position position="354"/>
    </location>
    <ligand>
        <name>Zn(2+)</name>
        <dbReference type="ChEBI" id="CHEBI:29105"/>
    </ligand>
</feature>
<keyword evidence="2 5" id="KW-0808">Transferase</keyword>